<keyword evidence="2" id="KW-1185">Reference proteome</keyword>
<evidence type="ECO:0000313" key="2">
    <source>
        <dbReference type="Proteomes" id="UP000507470"/>
    </source>
</evidence>
<organism evidence="1 2">
    <name type="scientific">Mytilus coruscus</name>
    <name type="common">Sea mussel</name>
    <dbReference type="NCBI Taxonomy" id="42192"/>
    <lineage>
        <taxon>Eukaryota</taxon>
        <taxon>Metazoa</taxon>
        <taxon>Spiralia</taxon>
        <taxon>Lophotrochozoa</taxon>
        <taxon>Mollusca</taxon>
        <taxon>Bivalvia</taxon>
        <taxon>Autobranchia</taxon>
        <taxon>Pteriomorphia</taxon>
        <taxon>Mytilida</taxon>
        <taxon>Mytiloidea</taxon>
        <taxon>Mytilidae</taxon>
        <taxon>Mytilinae</taxon>
        <taxon>Mytilus</taxon>
    </lineage>
</organism>
<sequence length="218" mass="25032">MENMRLISEDWVLDRITSSKIAAPPVNNACLPDIYNKLDADTIEKTRVINKLLEQRLKLQEKIINKYQVRAKVVHKNEKARVHKDLKKIRNHLPNMDDMVFMDTQMQLKTLRKKHHHVHTPTGYTTTPMEMKGLASEKDDNPFCSRFYVHHMPVKSRTKPVRMAGYIPGRSKDRSRGLELSRVMSASENCLVSGMANLDLLGGSFSRTVDDDDDAMTV</sequence>
<gene>
    <name evidence="1" type="ORF">MCOR_34652</name>
</gene>
<dbReference type="AlphaFoldDB" id="A0A6J8CY56"/>
<dbReference type="EMBL" id="CACVKT020006205">
    <property type="protein sequence ID" value="CAC5400471.1"/>
    <property type="molecule type" value="Genomic_DNA"/>
</dbReference>
<accession>A0A6J8CY56</accession>
<reference evidence="1 2" key="1">
    <citation type="submission" date="2020-06" db="EMBL/GenBank/DDBJ databases">
        <authorList>
            <person name="Li R."/>
            <person name="Bekaert M."/>
        </authorList>
    </citation>
    <scope>NUCLEOTIDE SEQUENCE [LARGE SCALE GENOMIC DNA]</scope>
    <source>
        <strain evidence="2">wild</strain>
    </source>
</reference>
<dbReference type="Proteomes" id="UP000507470">
    <property type="component" value="Unassembled WGS sequence"/>
</dbReference>
<evidence type="ECO:0000313" key="1">
    <source>
        <dbReference type="EMBL" id="CAC5400471.1"/>
    </source>
</evidence>
<dbReference type="OrthoDB" id="6062160at2759"/>
<proteinExistence type="predicted"/>
<name>A0A6J8CY56_MYTCO</name>
<protein>
    <submittedName>
        <fullName evidence="1">Uncharacterized protein</fullName>
    </submittedName>
</protein>